<comment type="caution">
    <text evidence="1">The sequence shown here is derived from an EMBL/GenBank/DDBJ whole genome shotgun (WGS) entry which is preliminary data.</text>
</comment>
<dbReference type="AlphaFoldDB" id="A0A934M1X7"/>
<evidence type="ECO:0000313" key="2">
    <source>
        <dbReference type="Proteomes" id="UP000622687"/>
    </source>
</evidence>
<dbReference type="EMBL" id="JAEEGB010000015">
    <property type="protein sequence ID" value="MBI6873809.1"/>
    <property type="molecule type" value="Genomic_DNA"/>
</dbReference>
<keyword evidence="2" id="KW-1185">Reference proteome</keyword>
<evidence type="ECO:0000313" key="1">
    <source>
        <dbReference type="EMBL" id="MBI6873809.1"/>
    </source>
</evidence>
<organism evidence="1 2">
    <name type="scientific">Clostridium aciditolerans</name>
    <dbReference type="NCBI Taxonomy" id="339861"/>
    <lineage>
        <taxon>Bacteria</taxon>
        <taxon>Bacillati</taxon>
        <taxon>Bacillota</taxon>
        <taxon>Clostridia</taxon>
        <taxon>Eubacteriales</taxon>
        <taxon>Clostridiaceae</taxon>
        <taxon>Clostridium</taxon>
    </lineage>
</organism>
<protein>
    <submittedName>
        <fullName evidence="1">Uncharacterized protein</fullName>
    </submittedName>
</protein>
<accession>A0A934M1X7</accession>
<name>A0A934M1X7_9CLOT</name>
<proteinExistence type="predicted"/>
<reference evidence="1" key="1">
    <citation type="submission" date="2020-12" db="EMBL/GenBank/DDBJ databases">
        <title>Clostridium thailandense sp. nov., a novel acetogenic bacterium isolated from peat land soil in Thailand.</title>
        <authorList>
            <person name="Chaikitkaew S."/>
            <person name="Birkeland N.K."/>
        </authorList>
    </citation>
    <scope>NUCLEOTIDE SEQUENCE</scope>
    <source>
        <strain evidence="1">DSM 17425</strain>
    </source>
</reference>
<gene>
    <name evidence="1" type="ORF">I6U51_13975</name>
</gene>
<sequence length="143" mass="15468">MGKHHRKSNTKTAVSQGFNFGDLLKNIDINQIISIISSLVGANNMTTNQLSSMLRNFDLSDLNKGDLGKVVSSSNMDENEIKSQLLALADRLDDVDNGKNSNVQDQLLNAVKALQSSPDGQDLLGSLLKGALGNSNNDNKKRK</sequence>
<dbReference type="Proteomes" id="UP000622687">
    <property type="component" value="Unassembled WGS sequence"/>
</dbReference>
<dbReference type="RefSeq" id="WP_211143232.1">
    <property type="nucleotide sequence ID" value="NZ_JAEEGB010000015.1"/>
</dbReference>